<sequence length="204" mass="23031">MEALKNIDLKFKDLNVGKDIKAVNTQTDDQVSISVRNENRETQIEVTSKEQFSQSQSSVKIPSLLNNVITTDVIRTFAEVDKNKQSLTATKAEDPTVLLNPKDSSKNGGISVKEILLSNFSCFEAKIKNVRTIRNNRFAITCNREEDLEQIINKINGTESLSNSIAYKKPKRKHSSIILYNIPNWEDEVSIQNALKVYSGKKKI</sequence>
<reference evidence="1 3" key="1">
    <citation type="journal article" date="2019" name="Sci. Rep.">
        <title>Orb-weaving spider Araneus ventricosus genome elucidates the spidroin gene catalogue.</title>
        <authorList>
            <person name="Kono N."/>
            <person name="Nakamura H."/>
            <person name="Ohtoshi R."/>
            <person name="Moran D.A.P."/>
            <person name="Shinohara A."/>
            <person name="Yoshida Y."/>
            <person name="Fujiwara M."/>
            <person name="Mori M."/>
            <person name="Tomita M."/>
            <person name="Arakawa K."/>
        </authorList>
    </citation>
    <scope>NUCLEOTIDE SEQUENCE [LARGE SCALE GENOMIC DNA]</scope>
</reference>
<comment type="caution">
    <text evidence="1">The sequence shown here is derived from an EMBL/GenBank/DDBJ whole genome shotgun (WGS) entry which is preliminary data.</text>
</comment>
<dbReference type="EMBL" id="BGPR01063641">
    <property type="protein sequence ID" value="GBO38815.1"/>
    <property type="molecule type" value="Genomic_DNA"/>
</dbReference>
<organism evidence="1 3">
    <name type="scientific">Araneus ventricosus</name>
    <name type="common">Orbweaver spider</name>
    <name type="synonym">Epeira ventricosa</name>
    <dbReference type="NCBI Taxonomy" id="182803"/>
    <lineage>
        <taxon>Eukaryota</taxon>
        <taxon>Metazoa</taxon>
        <taxon>Ecdysozoa</taxon>
        <taxon>Arthropoda</taxon>
        <taxon>Chelicerata</taxon>
        <taxon>Arachnida</taxon>
        <taxon>Araneae</taxon>
        <taxon>Araneomorphae</taxon>
        <taxon>Entelegynae</taxon>
        <taxon>Araneoidea</taxon>
        <taxon>Araneidae</taxon>
        <taxon>Araneus</taxon>
    </lineage>
</organism>
<gene>
    <name evidence="1" type="ORF">AVEN_189249_1</name>
    <name evidence="2" type="ORF">AVEN_35781_1</name>
</gene>
<proteinExistence type="predicted"/>
<name>A0A4Y2T9F0_ARAVE</name>
<dbReference type="AlphaFoldDB" id="A0A4Y2T9F0"/>
<evidence type="ECO:0000313" key="3">
    <source>
        <dbReference type="Proteomes" id="UP000499080"/>
    </source>
</evidence>
<protein>
    <submittedName>
        <fullName evidence="1">Uncharacterized protein</fullName>
    </submittedName>
</protein>
<dbReference type="EMBL" id="BGPR01027031">
    <property type="protein sequence ID" value="GBN97207.1"/>
    <property type="molecule type" value="Genomic_DNA"/>
</dbReference>
<keyword evidence="3" id="KW-1185">Reference proteome</keyword>
<evidence type="ECO:0000313" key="2">
    <source>
        <dbReference type="EMBL" id="GBO38815.1"/>
    </source>
</evidence>
<evidence type="ECO:0000313" key="1">
    <source>
        <dbReference type="EMBL" id="GBN97207.1"/>
    </source>
</evidence>
<accession>A0A4Y2T9F0</accession>
<dbReference type="Proteomes" id="UP000499080">
    <property type="component" value="Unassembled WGS sequence"/>
</dbReference>